<sequence length="52" mass="5827">MTKVLSADDLKSLMSKNTPILQDIMMYTYSPQNGIVPYLQSNFSTSVLDVKV</sequence>
<dbReference type="Proteomes" id="UP001164745">
    <property type="component" value="Chromosome"/>
</dbReference>
<proteinExistence type="predicted"/>
<dbReference type="RefSeq" id="WP_235374920.1">
    <property type="nucleotide sequence ID" value="NZ_CP113864.1"/>
</dbReference>
<keyword evidence="2" id="KW-1185">Reference proteome</keyword>
<protein>
    <submittedName>
        <fullName evidence="1">Uncharacterized protein</fullName>
    </submittedName>
</protein>
<gene>
    <name evidence="1" type="ORF">OTJ99_002348</name>
</gene>
<evidence type="ECO:0000313" key="2">
    <source>
        <dbReference type="Proteomes" id="UP001164745"/>
    </source>
</evidence>
<dbReference type="EMBL" id="CP113864">
    <property type="protein sequence ID" value="WAM31467.1"/>
    <property type="molecule type" value="Genomic_DNA"/>
</dbReference>
<organism evidence="1 2">
    <name type="scientific">Caldicellulosiruptor naganoensis</name>
    <dbReference type="NCBI Taxonomy" id="29324"/>
    <lineage>
        <taxon>Bacteria</taxon>
        <taxon>Bacillati</taxon>
        <taxon>Bacillota</taxon>
        <taxon>Bacillota incertae sedis</taxon>
        <taxon>Caldicellulosiruptorales</taxon>
        <taxon>Caldicellulosiruptoraceae</taxon>
        <taxon>Caldicellulosiruptor</taxon>
    </lineage>
</organism>
<evidence type="ECO:0000313" key="1">
    <source>
        <dbReference type="EMBL" id="WAM31467.1"/>
    </source>
</evidence>
<reference evidence="1" key="1">
    <citation type="submission" date="2022-12" db="EMBL/GenBank/DDBJ databases">
        <authorList>
            <person name="Bing R.G."/>
            <person name="Willard D.J."/>
            <person name="Manesh M.J.H."/>
            <person name="Laemthong T."/>
            <person name="Crosby J.R."/>
            <person name="Kelly R.M."/>
        </authorList>
    </citation>
    <scope>NUCLEOTIDE SEQUENCE</scope>
    <source>
        <strain evidence="1">DSM 8991</strain>
    </source>
</reference>
<accession>A0ABY7BF81</accession>
<name>A0ABY7BF81_9FIRM</name>